<dbReference type="InterPro" id="IPR002110">
    <property type="entry name" value="Ankyrin_rpt"/>
</dbReference>
<organism evidence="3">
    <name type="scientific">marine metagenome</name>
    <dbReference type="NCBI Taxonomy" id="408172"/>
    <lineage>
        <taxon>unclassified sequences</taxon>
        <taxon>metagenomes</taxon>
        <taxon>ecological metagenomes</taxon>
    </lineage>
</organism>
<sequence length="117" mass="12225">MTSLQVRLIVVAILIVALSPVIVAAVSAAGVARVSSLVEAVRQLDRSSIDELMQQGVDVSTPAPDGTTALHWAAHHGDLDIVRRLIDAGGDVSALNRYGIAPIWLAAQNGHADVVET</sequence>
<name>A0A382K362_9ZZZZ</name>
<dbReference type="InterPro" id="IPR036770">
    <property type="entry name" value="Ankyrin_rpt-contain_sf"/>
</dbReference>
<evidence type="ECO:0000313" key="3">
    <source>
        <dbReference type="EMBL" id="SVC17507.1"/>
    </source>
</evidence>
<dbReference type="PANTHER" id="PTHR24171">
    <property type="entry name" value="ANKYRIN REPEAT DOMAIN-CONTAINING PROTEIN 39-RELATED"/>
    <property type="match status" value="1"/>
</dbReference>
<evidence type="ECO:0000256" key="2">
    <source>
        <dbReference type="ARBA" id="ARBA00023043"/>
    </source>
</evidence>
<dbReference type="EMBL" id="UINC01077409">
    <property type="protein sequence ID" value="SVC17507.1"/>
    <property type="molecule type" value="Genomic_DNA"/>
</dbReference>
<dbReference type="PROSITE" id="PS50088">
    <property type="entry name" value="ANK_REPEAT"/>
    <property type="match status" value="1"/>
</dbReference>
<gene>
    <name evidence="3" type="ORF">METZ01_LOCUS270361</name>
</gene>
<dbReference type="AlphaFoldDB" id="A0A382K362"/>
<proteinExistence type="predicted"/>
<dbReference type="SMART" id="SM00248">
    <property type="entry name" value="ANK"/>
    <property type="match status" value="1"/>
</dbReference>
<dbReference type="PANTHER" id="PTHR24171:SF9">
    <property type="entry name" value="ANKYRIN REPEAT DOMAIN-CONTAINING PROTEIN 39"/>
    <property type="match status" value="1"/>
</dbReference>
<evidence type="ECO:0000256" key="1">
    <source>
        <dbReference type="ARBA" id="ARBA00022737"/>
    </source>
</evidence>
<dbReference type="SUPFAM" id="SSF48403">
    <property type="entry name" value="Ankyrin repeat"/>
    <property type="match status" value="1"/>
</dbReference>
<keyword evidence="2" id="KW-0040">ANK repeat</keyword>
<dbReference type="Gene3D" id="1.25.40.20">
    <property type="entry name" value="Ankyrin repeat-containing domain"/>
    <property type="match status" value="1"/>
</dbReference>
<protein>
    <submittedName>
        <fullName evidence="3">Uncharacterized protein</fullName>
    </submittedName>
</protein>
<keyword evidence="1" id="KW-0677">Repeat</keyword>
<dbReference type="PROSITE" id="PS50297">
    <property type="entry name" value="ANK_REP_REGION"/>
    <property type="match status" value="1"/>
</dbReference>
<accession>A0A382K362</accession>
<feature type="non-terminal residue" evidence="3">
    <location>
        <position position="117"/>
    </location>
</feature>
<dbReference type="Pfam" id="PF12796">
    <property type="entry name" value="Ank_2"/>
    <property type="match status" value="1"/>
</dbReference>
<reference evidence="3" key="1">
    <citation type="submission" date="2018-05" db="EMBL/GenBank/DDBJ databases">
        <authorList>
            <person name="Lanie J.A."/>
            <person name="Ng W.-L."/>
            <person name="Kazmierczak K.M."/>
            <person name="Andrzejewski T.M."/>
            <person name="Davidsen T.M."/>
            <person name="Wayne K.J."/>
            <person name="Tettelin H."/>
            <person name="Glass J.I."/>
            <person name="Rusch D."/>
            <person name="Podicherti R."/>
            <person name="Tsui H.-C.T."/>
            <person name="Winkler M.E."/>
        </authorList>
    </citation>
    <scope>NUCLEOTIDE SEQUENCE</scope>
</reference>